<name>A0A2Z7D102_9LAMI</name>
<evidence type="ECO:0000313" key="2">
    <source>
        <dbReference type="EMBL" id="KZV53023.1"/>
    </source>
</evidence>
<dbReference type="AlphaFoldDB" id="A0A2Z7D102"/>
<dbReference type="EMBL" id="KQ990562">
    <property type="protein sequence ID" value="KZV53023.1"/>
    <property type="molecule type" value="Genomic_DNA"/>
</dbReference>
<keyword evidence="3" id="KW-1185">Reference proteome</keyword>
<gene>
    <name evidence="2" type="ORF">F511_33176</name>
</gene>
<feature type="region of interest" description="Disordered" evidence="1">
    <location>
        <begin position="88"/>
        <end position="110"/>
    </location>
</feature>
<protein>
    <submittedName>
        <fullName evidence="2">Uncharacterized protein</fullName>
    </submittedName>
</protein>
<evidence type="ECO:0000313" key="3">
    <source>
        <dbReference type="Proteomes" id="UP000250235"/>
    </source>
</evidence>
<reference evidence="2 3" key="1">
    <citation type="journal article" date="2015" name="Proc. Natl. Acad. Sci. U.S.A.">
        <title>The resurrection genome of Boea hygrometrica: A blueprint for survival of dehydration.</title>
        <authorList>
            <person name="Xiao L."/>
            <person name="Yang G."/>
            <person name="Zhang L."/>
            <person name="Yang X."/>
            <person name="Zhao S."/>
            <person name="Ji Z."/>
            <person name="Zhou Q."/>
            <person name="Hu M."/>
            <person name="Wang Y."/>
            <person name="Chen M."/>
            <person name="Xu Y."/>
            <person name="Jin H."/>
            <person name="Xiao X."/>
            <person name="Hu G."/>
            <person name="Bao F."/>
            <person name="Hu Y."/>
            <person name="Wan P."/>
            <person name="Li L."/>
            <person name="Deng X."/>
            <person name="Kuang T."/>
            <person name="Xiang C."/>
            <person name="Zhu J.K."/>
            <person name="Oliver M.J."/>
            <person name="He Y."/>
        </authorList>
    </citation>
    <scope>NUCLEOTIDE SEQUENCE [LARGE SCALE GENOMIC DNA]</scope>
    <source>
        <strain evidence="3">cv. XS01</strain>
    </source>
</reference>
<dbReference type="OrthoDB" id="424302at2759"/>
<organism evidence="2 3">
    <name type="scientific">Dorcoceras hygrometricum</name>
    <dbReference type="NCBI Taxonomy" id="472368"/>
    <lineage>
        <taxon>Eukaryota</taxon>
        <taxon>Viridiplantae</taxon>
        <taxon>Streptophyta</taxon>
        <taxon>Embryophyta</taxon>
        <taxon>Tracheophyta</taxon>
        <taxon>Spermatophyta</taxon>
        <taxon>Magnoliopsida</taxon>
        <taxon>eudicotyledons</taxon>
        <taxon>Gunneridae</taxon>
        <taxon>Pentapetalae</taxon>
        <taxon>asterids</taxon>
        <taxon>lamiids</taxon>
        <taxon>Lamiales</taxon>
        <taxon>Gesneriaceae</taxon>
        <taxon>Didymocarpoideae</taxon>
        <taxon>Trichosporeae</taxon>
        <taxon>Loxocarpinae</taxon>
        <taxon>Dorcoceras</taxon>
    </lineage>
</organism>
<accession>A0A2Z7D102</accession>
<evidence type="ECO:0000256" key="1">
    <source>
        <dbReference type="SAM" id="MobiDB-lite"/>
    </source>
</evidence>
<sequence length="110" mass="12369">MKAAILHEKPLQLKRRTAKTSKPFDIILNLNLSAGCKCSYVELKIPVEFEISIERLNEDKDSIIHSLKRKAIEDQCCGQTIVVEKQRRYNDNHPVGSKVGRSGKAGDHVA</sequence>
<dbReference type="Proteomes" id="UP000250235">
    <property type="component" value="Unassembled WGS sequence"/>
</dbReference>
<proteinExistence type="predicted"/>